<accession>A0A5S5D8G7</accession>
<dbReference type="RefSeq" id="WP_246155048.1">
    <property type="nucleotide sequence ID" value="NZ_VNHX01000017.1"/>
</dbReference>
<organism evidence="1 2">
    <name type="scientific">Sphingobacterium allocomposti</name>
    <dbReference type="NCBI Taxonomy" id="415956"/>
    <lineage>
        <taxon>Bacteria</taxon>
        <taxon>Pseudomonadati</taxon>
        <taxon>Bacteroidota</taxon>
        <taxon>Sphingobacteriia</taxon>
        <taxon>Sphingobacteriales</taxon>
        <taxon>Sphingobacteriaceae</taxon>
        <taxon>Sphingobacterium</taxon>
    </lineage>
</organism>
<sequence>MGLRADYTHYFDRPTFNEAVFHALNLRTDNGVTTFQLQPRFQLTWDIGERQTDILRIGGGIFGSNLNNYSMVNNMLNDGTKVASVDISGSHVPTPNFLSYRQDPSTAPGQELFNLPGVEKVSTINMNSEDIKVPTLYKANLSYNRFINDRFRVGATFLMSFARNNYMYVDRNMAETPYFRLANEGNRGVYVPLSGINPNNGAADWTTGRKSTEVSRMLGLVSEGKINQYAVVLDATARYYRDGQLTVSYTWNDTKDNTSYNGNVANTATLDLMVAEDPRDLGTMAYSNNHFRNKVVVYGTAPTFYGISFGVRYSGMGGSRYSVAVNGNVNGDFVNSNDLAFIFDPNDMRNSQAIREGIQAILDNPDADRRFKKYLQGRLGQLAERNGVANGFYGVWDIRASKKFNLFRTHAIEASIDIFNFANLLNKEWGVNKSLNKQNLTTIRGFDAQTQQYIYQVNQNAGVSGLSGNPYSWAYVIAFK</sequence>
<reference evidence="1 2" key="1">
    <citation type="submission" date="2019-07" db="EMBL/GenBank/DDBJ databases">
        <title>Genomic Encyclopedia of Archaeal and Bacterial Type Strains, Phase II (KMG-II): from individual species to whole genera.</title>
        <authorList>
            <person name="Goeker M."/>
        </authorList>
    </citation>
    <scope>NUCLEOTIDE SEQUENCE [LARGE SCALE GENOMIC DNA]</scope>
    <source>
        <strain evidence="1 2">DSM 18850</strain>
    </source>
</reference>
<gene>
    <name evidence="1" type="ORF">BC792_11785</name>
</gene>
<protein>
    <recommendedName>
        <fullName evidence="3">TonB-dependent receptor-like protein</fullName>
    </recommendedName>
</protein>
<name>A0A5S5D8G7_9SPHI</name>
<comment type="caution">
    <text evidence="1">The sequence shown here is derived from an EMBL/GenBank/DDBJ whole genome shotgun (WGS) entry which is preliminary data.</text>
</comment>
<evidence type="ECO:0008006" key="3">
    <source>
        <dbReference type="Google" id="ProtNLM"/>
    </source>
</evidence>
<keyword evidence="2" id="KW-1185">Reference proteome</keyword>
<dbReference type="AlphaFoldDB" id="A0A5S5D8G7"/>
<dbReference type="EMBL" id="VNHX01000017">
    <property type="protein sequence ID" value="TYP92310.1"/>
    <property type="molecule type" value="Genomic_DNA"/>
</dbReference>
<evidence type="ECO:0000313" key="2">
    <source>
        <dbReference type="Proteomes" id="UP000325105"/>
    </source>
</evidence>
<evidence type="ECO:0000313" key="1">
    <source>
        <dbReference type="EMBL" id="TYP92310.1"/>
    </source>
</evidence>
<proteinExistence type="predicted"/>
<dbReference type="Proteomes" id="UP000325105">
    <property type="component" value="Unassembled WGS sequence"/>
</dbReference>